<evidence type="ECO:0000313" key="3">
    <source>
        <dbReference type="EMBL" id="UON92001.1"/>
    </source>
</evidence>
<accession>A0A9X1S833</accession>
<dbReference type="RefSeq" id="WP_227928214.1">
    <property type="nucleotide sequence ID" value="NZ_CP094984.1"/>
</dbReference>
<keyword evidence="1" id="KW-1133">Transmembrane helix</keyword>
<dbReference type="Pfam" id="PF06993">
    <property type="entry name" value="DUF1304"/>
    <property type="match status" value="1"/>
</dbReference>
<reference evidence="2" key="1">
    <citation type="submission" date="2021-10" db="EMBL/GenBank/DDBJ databases">
        <title>Novel species in genus Arthrobacter.</title>
        <authorList>
            <person name="Liu Y."/>
        </authorList>
    </citation>
    <scope>NUCLEOTIDE SEQUENCE</scope>
    <source>
        <strain evidence="4">zg-Y462</strain>
        <strain evidence="2">Zg-Y462</strain>
    </source>
</reference>
<evidence type="ECO:0000256" key="1">
    <source>
        <dbReference type="SAM" id="Phobius"/>
    </source>
</evidence>
<dbReference type="AlphaFoldDB" id="A0A9X1S833"/>
<feature type="transmembrane region" description="Helical" evidence="1">
    <location>
        <begin position="59"/>
        <end position="77"/>
    </location>
</feature>
<dbReference type="Proteomes" id="UP001155145">
    <property type="component" value="Unassembled WGS sequence"/>
</dbReference>
<dbReference type="EMBL" id="CP094984">
    <property type="protein sequence ID" value="UON92001.1"/>
    <property type="molecule type" value="Genomic_DNA"/>
</dbReference>
<dbReference type="Proteomes" id="UP000829758">
    <property type="component" value="Chromosome"/>
</dbReference>
<protein>
    <submittedName>
        <fullName evidence="2">DUF1304 domain-containing protein</fullName>
    </submittedName>
</protein>
<evidence type="ECO:0000313" key="4">
    <source>
        <dbReference type="Proteomes" id="UP000829758"/>
    </source>
</evidence>
<evidence type="ECO:0000313" key="5">
    <source>
        <dbReference type="Proteomes" id="UP001155145"/>
    </source>
</evidence>
<dbReference type="InterPro" id="IPR009732">
    <property type="entry name" value="DUF1304"/>
</dbReference>
<feature type="transmembrane region" description="Helical" evidence="1">
    <location>
        <begin position="83"/>
        <end position="100"/>
    </location>
</feature>
<gene>
    <name evidence="2" type="ORF">LJ755_05195</name>
    <name evidence="3" type="ORF">MUK71_15725</name>
</gene>
<name>A0A9X1S833_9MICC</name>
<keyword evidence="1" id="KW-0812">Transmembrane</keyword>
<dbReference type="EMBL" id="JAJFZT010000003">
    <property type="protein sequence ID" value="MCC3272125.1"/>
    <property type="molecule type" value="Genomic_DNA"/>
</dbReference>
<keyword evidence="1" id="KW-0472">Membrane</keyword>
<organism evidence="2 5">
    <name type="scientific">Arthrobacter zhangbolii</name>
    <dbReference type="NCBI Taxonomy" id="2886936"/>
    <lineage>
        <taxon>Bacteria</taxon>
        <taxon>Bacillati</taxon>
        <taxon>Actinomycetota</taxon>
        <taxon>Actinomycetes</taxon>
        <taxon>Micrococcales</taxon>
        <taxon>Micrococcaceae</taxon>
        <taxon>Arthrobacter</taxon>
    </lineage>
</organism>
<keyword evidence="4" id="KW-1185">Reference proteome</keyword>
<evidence type="ECO:0000313" key="2">
    <source>
        <dbReference type="EMBL" id="MCC3272125.1"/>
    </source>
</evidence>
<proteinExistence type="predicted"/>
<sequence>MLIIAAILAVVAAAVAFYLFMLESLRWTDPGTVAIFQLRGTSSAAATAQLAYNLGFHNLFLAVGACLGVVLLIAGNAVAGLTLMSFSTACMLLAAVVLVLSDRRLGRLAAVQGGPAGVSLMFSLLGA</sequence>